<dbReference type="RefSeq" id="WP_004485549.1">
    <property type="nucleotide sequence ID" value="NZ_AHOQ02000013.1"/>
</dbReference>
<accession>M6UW76</accession>
<name>M6UW76_9LEPT</name>
<organism evidence="1 2">
    <name type="scientific">Leptospira santarosai str. ZUN179</name>
    <dbReference type="NCBI Taxonomy" id="1049985"/>
    <lineage>
        <taxon>Bacteria</taxon>
        <taxon>Pseudomonadati</taxon>
        <taxon>Spirochaetota</taxon>
        <taxon>Spirochaetia</taxon>
        <taxon>Leptospirales</taxon>
        <taxon>Leptospiraceae</taxon>
        <taxon>Leptospira</taxon>
    </lineage>
</organism>
<dbReference type="AlphaFoldDB" id="M6UW76"/>
<sequence>MNSFTLRWKIFLNVNSKKVFRLLSKMERVLDRKIIINTCQIYWKDKTLYEVDFQISLNSQNIENSVFQSLSLAEKLGRNWYVQGPIETELNCWSFSGVCNEPIFVGLHWASFEIENEKHGIDFI</sequence>
<evidence type="ECO:0000313" key="2">
    <source>
        <dbReference type="Proteomes" id="UP000012160"/>
    </source>
</evidence>
<dbReference type="EMBL" id="AHOQ02000013">
    <property type="protein sequence ID" value="EMO46986.1"/>
    <property type="molecule type" value="Genomic_DNA"/>
</dbReference>
<dbReference type="Proteomes" id="UP000012160">
    <property type="component" value="Unassembled WGS sequence"/>
</dbReference>
<gene>
    <name evidence="1" type="ORF">LEP1GSC187_4149</name>
</gene>
<reference evidence="1 2" key="1">
    <citation type="submission" date="2013-01" db="EMBL/GenBank/DDBJ databases">
        <authorList>
            <person name="Harkins D.M."/>
            <person name="Durkin A.S."/>
            <person name="Brinkac L.M."/>
            <person name="Haft D.H."/>
            <person name="Selengut J.D."/>
            <person name="Sanka R."/>
            <person name="DePew J."/>
            <person name="Purushe J."/>
            <person name="Matthias M.A."/>
            <person name="Vinetz J.M."/>
            <person name="Sutton G.G."/>
            <person name="Nierman W.C."/>
            <person name="Fouts D.E."/>
        </authorList>
    </citation>
    <scope>NUCLEOTIDE SEQUENCE [LARGE SCALE GENOMIC DNA]</scope>
    <source>
        <strain evidence="1 2">ZUN179</strain>
    </source>
</reference>
<comment type="caution">
    <text evidence="1">The sequence shown here is derived from an EMBL/GenBank/DDBJ whole genome shotgun (WGS) entry which is preliminary data.</text>
</comment>
<proteinExistence type="predicted"/>
<evidence type="ECO:0000313" key="1">
    <source>
        <dbReference type="EMBL" id="EMO46986.1"/>
    </source>
</evidence>
<protein>
    <submittedName>
        <fullName evidence="1">Uncharacterized protein</fullName>
    </submittedName>
</protein>